<accession>A0A510I7M9</accession>
<proteinExistence type="predicted"/>
<dbReference type="EMBL" id="AP019798">
    <property type="protein sequence ID" value="BBL89734.1"/>
    <property type="molecule type" value="Genomic_DNA"/>
</dbReference>
<gene>
    <name evidence="1" type="ORF">VroAM7_23870</name>
</gene>
<evidence type="ECO:0000313" key="2">
    <source>
        <dbReference type="Proteomes" id="UP000315115"/>
    </source>
</evidence>
<evidence type="ECO:0000313" key="1">
    <source>
        <dbReference type="EMBL" id="BBL89734.1"/>
    </source>
</evidence>
<organism evidence="1 2">
    <name type="scientific">Vibrio rotiferianus</name>
    <dbReference type="NCBI Taxonomy" id="190895"/>
    <lineage>
        <taxon>Bacteria</taxon>
        <taxon>Pseudomonadati</taxon>
        <taxon>Pseudomonadota</taxon>
        <taxon>Gammaproteobacteria</taxon>
        <taxon>Vibrionales</taxon>
        <taxon>Vibrionaceae</taxon>
        <taxon>Vibrio</taxon>
    </lineage>
</organism>
<name>A0A510I7M9_9VIBR</name>
<reference evidence="2" key="1">
    <citation type="submission" date="2019-07" db="EMBL/GenBank/DDBJ databases">
        <title>Complete Genome Sequences of Vibrion rotiferianus strain AM7.</title>
        <authorList>
            <person name="Miyazaki K."/>
            <person name="Wiseschart A."/>
            <person name="Pootanakit K."/>
            <person name="Ishimori K."/>
            <person name="Kitahara K."/>
        </authorList>
    </citation>
    <scope>NUCLEOTIDE SEQUENCE [LARGE SCALE GENOMIC DNA]</scope>
    <source>
        <strain evidence="2">AM7</strain>
    </source>
</reference>
<sequence length="586" mass="66557">MNSNSTSNALVSSQPNLLPFYCLLEDETTIPTNSINARYSLFKEFRAFPQEVFARLRHFQPQSGCFNKCNFCSQGASSRIIEFSLENLRNIIAVIKAVSLEQNYSPNQITDVIDFDTGHFIDSRTIHDSPLIAYGREDRRGVIYCYLDNDPAIYPHIDTFARLVYENLGVKTRIATVGYSRHNQPIRQAFTNLSSSLRYCLAGVRLSISPYTYGWTEAGMRAGATHRDEFEKDLAHFLDTFKNTGALFSAELRFRPMIDVGEVELTKYFDIHILTYKNYLYVSDTSLDTLTTASISDSHDHALKMDTPGHKVIQLELKGNWRKSADLYLRGKLAGTPCLIHKLQNEDGIYFGVNVERNQARKCYAKFFYPKSIARPNSGHIDGERYLLNAIIDTKATTNNASWQDIDALIQSIKNKARTLACAFQASSKYIEKDLIPLIESYVRTLKMARLPASSFLDKELTMDTGQICNLGRAYNEYKFLASRQDLPMTPNHERAFGKKGDLANEGTVFRLSPGGRQRISNKLGRTYTKEDEFIIEELDLTSTSSEDGQSKQHYKFFLPGNVVKSMKKLDEPIIVGQIPTRVTYE</sequence>
<dbReference type="AlphaFoldDB" id="A0A510I7M9"/>
<dbReference type="Proteomes" id="UP000315115">
    <property type="component" value="Chromosome 1"/>
</dbReference>
<protein>
    <submittedName>
        <fullName evidence="1">Uncharacterized protein</fullName>
    </submittedName>
</protein>
<dbReference type="RefSeq" id="WP_122067066.1">
    <property type="nucleotide sequence ID" value="NZ_AP019798.1"/>
</dbReference>